<evidence type="ECO:0000256" key="2">
    <source>
        <dbReference type="SAM" id="SignalP"/>
    </source>
</evidence>
<dbReference type="AlphaFoldDB" id="A0A5R8WST1"/>
<reference evidence="4 5" key="1">
    <citation type="submission" date="2019-05" db="EMBL/GenBank/DDBJ databases">
        <title>Hymenobacter edaphi sp. nov., isolated from abandoned arsenic-contaminated farmland soil.</title>
        <authorList>
            <person name="Nie L."/>
        </authorList>
    </citation>
    <scope>NUCLEOTIDE SEQUENCE [LARGE SCALE GENOMIC DNA]</scope>
    <source>
        <strain evidence="4 5">1-3-3-8</strain>
    </source>
</reference>
<dbReference type="Gene3D" id="2.150.10.10">
    <property type="entry name" value="Serralysin-like metalloprotease, C-terminal"/>
    <property type="match status" value="2"/>
</dbReference>
<dbReference type="Pfam" id="PF05658">
    <property type="entry name" value="YadA_head"/>
    <property type="match status" value="3"/>
</dbReference>
<sequence length="394" mass="41256">MNHFAARLGLLLALAPASTTLAQNVGIGVTAPLSRLHVAGGSVLFSAPGDVSGSALPITGEGRRLLWYADKAAFRVGYVSSINWDNANIGLYSFAAGNDPTASGRSAVALGDYSSASGVRAVALGAGALATSDDALALGASAIANGINSITLGPSINNGNFSVAIGMQNRVTGNFAIAIGKNAYAAHQGSMTLGDGSAGFNADYITSSANNQMTMRFAGGYRLITSRRGNSPTTTETGTLTGVELLAGAGSWTTLSDRRAKENFRPLDAEQVLLKVAALPITEWNYKAQPATQRHVGPMAQDFYQAFRLDGIGRDTTINTIDIDGVNMVAIQALEKRTARLQQDNEQLRAQLRQKDEQLATQLQLLTKRLAALEQAAPAPPRPRKSPTQAVATN</sequence>
<comment type="caution">
    <text evidence="4">The sequence shown here is derived from an EMBL/GenBank/DDBJ whole genome shotgun (WGS) entry which is preliminary data.</text>
</comment>
<dbReference type="SUPFAM" id="SSF101967">
    <property type="entry name" value="Adhesin YadA, collagen-binding domain"/>
    <property type="match status" value="1"/>
</dbReference>
<organism evidence="4 5">
    <name type="scientific">Hymenobacter jeollabukensis</name>
    <dbReference type="NCBI Taxonomy" id="2025313"/>
    <lineage>
        <taxon>Bacteria</taxon>
        <taxon>Pseudomonadati</taxon>
        <taxon>Bacteroidota</taxon>
        <taxon>Cytophagia</taxon>
        <taxon>Cytophagales</taxon>
        <taxon>Hymenobacteraceae</taxon>
        <taxon>Hymenobacter</taxon>
    </lineage>
</organism>
<accession>A0A5R8WST1</accession>
<feature type="domain" description="Peptidase S74" evidence="3">
    <location>
        <begin position="256"/>
        <end position="348"/>
    </location>
</feature>
<evidence type="ECO:0000256" key="1">
    <source>
        <dbReference type="SAM" id="MobiDB-lite"/>
    </source>
</evidence>
<gene>
    <name evidence="4" type="ORF">FDY95_09535</name>
</gene>
<dbReference type="CDD" id="cd12820">
    <property type="entry name" value="LbR_YadA-like"/>
    <property type="match status" value="1"/>
</dbReference>
<feature type="signal peptide" evidence="2">
    <location>
        <begin position="1"/>
        <end position="22"/>
    </location>
</feature>
<evidence type="ECO:0000313" key="5">
    <source>
        <dbReference type="Proteomes" id="UP000305517"/>
    </source>
</evidence>
<dbReference type="InterPro" id="IPR030392">
    <property type="entry name" value="S74_ICA"/>
</dbReference>
<evidence type="ECO:0000259" key="3">
    <source>
        <dbReference type="PROSITE" id="PS51688"/>
    </source>
</evidence>
<feature type="region of interest" description="Disordered" evidence="1">
    <location>
        <begin position="374"/>
        <end position="394"/>
    </location>
</feature>
<protein>
    <recommendedName>
        <fullName evidence="3">Peptidase S74 domain-containing protein</fullName>
    </recommendedName>
</protein>
<name>A0A5R8WST1_9BACT</name>
<feature type="chain" id="PRO_5024380621" description="Peptidase S74 domain-containing protein" evidence="2">
    <location>
        <begin position="23"/>
        <end position="394"/>
    </location>
</feature>
<keyword evidence="2" id="KW-0732">Signal</keyword>
<keyword evidence="5" id="KW-1185">Reference proteome</keyword>
<evidence type="ECO:0000313" key="4">
    <source>
        <dbReference type="EMBL" id="TLM94245.1"/>
    </source>
</evidence>
<dbReference type="Pfam" id="PF13884">
    <property type="entry name" value="Peptidase_S74"/>
    <property type="match status" value="1"/>
</dbReference>
<dbReference type="InterPro" id="IPR008640">
    <property type="entry name" value="Adhesin_Head_dom"/>
</dbReference>
<dbReference type="EMBL" id="VAJM01000003">
    <property type="protein sequence ID" value="TLM94245.1"/>
    <property type="molecule type" value="Genomic_DNA"/>
</dbReference>
<dbReference type="PROSITE" id="PS51688">
    <property type="entry name" value="ICA"/>
    <property type="match status" value="1"/>
</dbReference>
<proteinExistence type="predicted"/>
<dbReference type="Proteomes" id="UP000305517">
    <property type="component" value="Unassembled WGS sequence"/>
</dbReference>
<dbReference type="RefSeq" id="WP_138077119.1">
    <property type="nucleotide sequence ID" value="NZ_VAJM01000003.1"/>
</dbReference>
<dbReference type="OrthoDB" id="925207at2"/>
<dbReference type="GO" id="GO:0019867">
    <property type="term" value="C:outer membrane"/>
    <property type="evidence" value="ECO:0007669"/>
    <property type="project" value="InterPro"/>
</dbReference>
<dbReference type="InterPro" id="IPR011049">
    <property type="entry name" value="Serralysin-like_metalloprot_C"/>
</dbReference>